<sequence length="632" mass="73003">MALFKKEEFNPYLLNKIQPVGGIKFNNRSILKGDGYEACIRIYDFPSWVNEFWLDNLLDIKDVIATIDIETEDRLKALNDINKSISENQTRMYDLKSNIDIIEASNNVATLQNLVMDMTVSDEIIKLVTIRYYLNARTEQELEEKIKYVLNEIERRGYRGKVLLNEQEYEWKSLFLSSTEQKYLRNKRKGHPIPSATLGVGYPLNFVELNDPYGMFMGTTSTNGVRGNIILDLFAKTKTRKSYNSLVVGTMGAGKSTLLKKLVHNHTIIGNTVRILDVAGEFRALVLKLGGKIVSLDGSSGMINPLHIYATIIDENTNKVLIDQSYMQHISKLNMMYKLLSPNAQDDELREFEKLIVNFYKHFGIDREKATEYKAEEYPTLSEFYKYIKDNYFEDDENVKKNLSRFRQKRIEDIASTIENLIVTYGKIFDGHSSLMDLTKENLISFEVRTLSSMDKKIFNAQMFNVLTMLWNNALIQGLKEKRAYDEREKKIFEATKYVLFIDEAHKFINGNNIMGIEFLEGFEREARKYFAGVVYATQSIRDVVPDIKDDKVTEKIKTLFELTQYKFIMQQDNNAKEVLDKIFLGQLTQSEIDSVPLLGTGETIFSITGDKNLRFNVEISDREEYLFKGGA</sequence>
<feature type="domain" description="AAA+ ATPase" evidence="1">
    <location>
        <begin position="241"/>
        <end position="631"/>
    </location>
</feature>
<evidence type="ECO:0000259" key="1">
    <source>
        <dbReference type="SMART" id="SM00382"/>
    </source>
</evidence>
<name>A0A133MLZ0_CLOPF</name>
<comment type="caution">
    <text evidence="2">The sequence shown here is derived from an EMBL/GenBank/DDBJ whole genome shotgun (WGS) entry which is preliminary data.</text>
</comment>
<dbReference type="Proteomes" id="UP000070646">
    <property type="component" value="Unassembled WGS sequence"/>
</dbReference>
<dbReference type="InterPro" id="IPR051162">
    <property type="entry name" value="T4SS_component"/>
</dbReference>
<dbReference type="PANTHER" id="PTHR30121">
    <property type="entry name" value="UNCHARACTERIZED PROTEIN YJGR-RELATED"/>
    <property type="match status" value="1"/>
</dbReference>
<evidence type="ECO:0000313" key="3">
    <source>
        <dbReference type="Proteomes" id="UP000070646"/>
    </source>
</evidence>
<dbReference type="InterPro" id="IPR003593">
    <property type="entry name" value="AAA+_ATPase"/>
</dbReference>
<dbReference type="SUPFAM" id="SSF52540">
    <property type="entry name" value="P-loop containing nucleoside triphosphate hydrolases"/>
    <property type="match status" value="1"/>
</dbReference>
<dbReference type="InterPro" id="IPR027417">
    <property type="entry name" value="P-loop_NTPase"/>
</dbReference>
<dbReference type="EMBL" id="LRPU01000208">
    <property type="protein sequence ID" value="KXA05057.1"/>
    <property type="molecule type" value="Genomic_DNA"/>
</dbReference>
<gene>
    <name evidence="2" type="ORF">HMPREF3222_03125</name>
</gene>
<dbReference type="PATRIC" id="fig|1502.174.peg.3152"/>
<reference evidence="2 3" key="1">
    <citation type="submission" date="2016-01" db="EMBL/GenBank/DDBJ databases">
        <authorList>
            <person name="Oliw E.H."/>
        </authorList>
    </citation>
    <scope>NUCLEOTIDE SEQUENCE [LARGE SCALE GENOMIC DNA]</scope>
    <source>
        <strain evidence="2 3">MJR7757A</strain>
    </source>
</reference>
<organism evidence="2 3">
    <name type="scientific">Clostridium perfringens</name>
    <dbReference type="NCBI Taxonomy" id="1502"/>
    <lineage>
        <taxon>Bacteria</taxon>
        <taxon>Bacillati</taxon>
        <taxon>Bacillota</taxon>
        <taxon>Clostridia</taxon>
        <taxon>Eubacteriales</taxon>
        <taxon>Clostridiaceae</taxon>
        <taxon>Clostridium</taxon>
    </lineage>
</organism>
<protein>
    <recommendedName>
        <fullName evidence="1">AAA+ ATPase domain-containing protein</fullName>
    </recommendedName>
</protein>
<dbReference type="RefSeq" id="WP_060796912.1">
    <property type="nucleotide sequence ID" value="NZ_KQ956330.1"/>
</dbReference>
<dbReference type="PANTHER" id="PTHR30121:SF6">
    <property type="entry name" value="SLR6007 PROTEIN"/>
    <property type="match status" value="1"/>
</dbReference>
<dbReference type="SMART" id="SM00382">
    <property type="entry name" value="AAA"/>
    <property type="match status" value="1"/>
</dbReference>
<dbReference type="Gene3D" id="3.40.50.300">
    <property type="entry name" value="P-loop containing nucleotide triphosphate hydrolases"/>
    <property type="match status" value="2"/>
</dbReference>
<dbReference type="Pfam" id="PF19044">
    <property type="entry name" value="P-loop_TraG"/>
    <property type="match status" value="1"/>
</dbReference>
<accession>A0A133MLZ0</accession>
<proteinExistence type="predicted"/>
<dbReference type="InterPro" id="IPR043964">
    <property type="entry name" value="P-loop_TraG"/>
</dbReference>
<dbReference type="AlphaFoldDB" id="A0A133MLZ0"/>
<evidence type="ECO:0000313" key="2">
    <source>
        <dbReference type="EMBL" id="KXA05057.1"/>
    </source>
</evidence>